<evidence type="ECO:0000313" key="3">
    <source>
        <dbReference type="Proteomes" id="UP000477722"/>
    </source>
</evidence>
<organism evidence="2 3">
    <name type="scientific">Streptomyces boncukensis</name>
    <dbReference type="NCBI Taxonomy" id="2711219"/>
    <lineage>
        <taxon>Bacteria</taxon>
        <taxon>Bacillati</taxon>
        <taxon>Actinomycetota</taxon>
        <taxon>Actinomycetes</taxon>
        <taxon>Kitasatosporales</taxon>
        <taxon>Streptomycetaceae</taxon>
        <taxon>Streptomyces</taxon>
    </lineage>
</organism>
<proteinExistence type="predicted"/>
<dbReference type="Proteomes" id="UP000477722">
    <property type="component" value="Unassembled WGS sequence"/>
</dbReference>
<dbReference type="AlphaFoldDB" id="A0A6G4X8C8"/>
<evidence type="ECO:0000256" key="1">
    <source>
        <dbReference type="SAM" id="SignalP"/>
    </source>
</evidence>
<dbReference type="GO" id="GO:0016787">
    <property type="term" value="F:hydrolase activity"/>
    <property type="evidence" value="ECO:0007669"/>
    <property type="project" value="UniProtKB-KW"/>
</dbReference>
<feature type="signal peptide" evidence="1">
    <location>
        <begin position="1"/>
        <end position="25"/>
    </location>
</feature>
<comment type="caution">
    <text evidence="2">The sequence shown here is derived from an EMBL/GenBank/DDBJ whole genome shotgun (WGS) entry which is preliminary data.</text>
</comment>
<keyword evidence="3" id="KW-1185">Reference proteome</keyword>
<feature type="non-terminal residue" evidence="2">
    <location>
        <position position="149"/>
    </location>
</feature>
<name>A0A6G4X8C8_9ACTN</name>
<keyword evidence="1" id="KW-0732">Signal</keyword>
<gene>
    <name evidence="2" type="ORF">G5C65_34745</name>
</gene>
<feature type="chain" id="PRO_5026287870" evidence="1">
    <location>
        <begin position="26"/>
        <end position="149"/>
    </location>
</feature>
<reference evidence="2 3" key="1">
    <citation type="submission" date="2020-02" db="EMBL/GenBank/DDBJ databases">
        <title>Whole-genome analyses of novel actinobacteria.</title>
        <authorList>
            <person name="Sahin N."/>
            <person name="Tatar D."/>
        </authorList>
    </citation>
    <scope>NUCLEOTIDE SEQUENCE [LARGE SCALE GENOMIC DNA]</scope>
    <source>
        <strain evidence="2 3">SB3404</strain>
    </source>
</reference>
<dbReference type="EMBL" id="JAAKZZ010000721">
    <property type="protein sequence ID" value="NGO73402.1"/>
    <property type="molecule type" value="Genomic_DNA"/>
</dbReference>
<keyword evidence="2" id="KW-0378">Hydrolase</keyword>
<protein>
    <submittedName>
        <fullName evidence="2">Alpha/beta hydrolase</fullName>
    </submittedName>
</protein>
<accession>A0A6G4X8C8</accession>
<sequence>MRPASLAAVGLALAGLVPTAGPATAEPAGGGPPSAGRSPLAVHEHQRLDWGRCSPEQRKLNEAGARCAKVTVPLDYSDPGGRTIKIAVSRIRASSPHGRRGILLSNPGGPGGTGLANTLALRPSLKDVAGRYDLIGFDPRFLGESTPIS</sequence>
<evidence type="ECO:0000313" key="2">
    <source>
        <dbReference type="EMBL" id="NGO73402.1"/>
    </source>
</evidence>